<dbReference type="Gene3D" id="1.20.5.440">
    <property type="entry name" value="ATP synthase delta/epsilon subunit, C-terminal domain"/>
    <property type="match status" value="1"/>
</dbReference>
<keyword evidence="5 8" id="KW-0472">Membrane</keyword>
<dbReference type="InterPro" id="IPR036771">
    <property type="entry name" value="ATPsynth_dsu/esu_N"/>
</dbReference>
<dbReference type="EMBL" id="LCAB01000001">
    <property type="protein sequence ID" value="KKR83812.1"/>
    <property type="molecule type" value="Genomic_DNA"/>
</dbReference>
<comment type="caution">
    <text evidence="12">The sequence shown here is derived from an EMBL/GenBank/DDBJ whole genome shotgun (WGS) entry which is preliminary data.</text>
</comment>
<dbReference type="GO" id="GO:0046933">
    <property type="term" value="F:proton-transporting ATP synthase activity, rotational mechanism"/>
    <property type="evidence" value="ECO:0007669"/>
    <property type="project" value="UniProtKB-UniRule"/>
</dbReference>
<dbReference type="InterPro" id="IPR036794">
    <property type="entry name" value="ATP_F1_dsu/esu_C_sf"/>
</dbReference>
<keyword evidence="7 8" id="KW-0066">ATP synthesis</keyword>
<keyword evidence="8" id="KW-0375">Hydrogen ion transport</keyword>
<organism evidence="12 13">
    <name type="scientific">Candidatus Daviesbacteria bacterium GW2011_GWA2_40_9</name>
    <dbReference type="NCBI Taxonomy" id="1618424"/>
    <lineage>
        <taxon>Bacteria</taxon>
        <taxon>Candidatus Daviesiibacteriota</taxon>
    </lineage>
</organism>
<dbReference type="Gene3D" id="2.60.15.10">
    <property type="entry name" value="F0F1 ATP synthase delta/epsilon subunit, N-terminal"/>
    <property type="match status" value="1"/>
</dbReference>
<feature type="domain" description="ATP synthase epsilon subunit C-terminal" evidence="10">
    <location>
        <begin position="86"/>
        <end position="129"/>
    </location>
</feature>
<gene>
    <name evidence="8" type="primary">atpC</name>
    <name evidence="12" type="ORF">UU29_C0001G0032</name>
</gene>
<evidence type="ECO:0000256" key="9">
    <source>
        <dbReference type="RuleBase" id="RU003656"/>
    </source>
</evidence>
<evidence type="ECO:0000256" key="8">
    <source>
        <dbReference type="HAMAP-Rule" id="MF_00530"/>
    </source>
</evidence>
<evidence type="ECO:0000256" key="2">
    <source>
        <dbReference type="ARBA" id="ARBA00005712"/>
    </source>
</evidence>
<comment type="subunit">
    <text evidence="8 9">F-type ATPases have 2 components, CF(1) - the catalytic core - and CF(0) - the membrane proton channel. CF(1) has five subunits: alpha(3), beta(3), gamma(1), delta(1), epsilon(1). CF(0) has three main subunits: a, b and c.</text>
</comment>
<reference evidence="12 13" key="1">
    <citation type="journal article" date="2015" name="Nature">
        <title>rRNA introns, odd ribosomes, and small enigmatic genomes across a large radiation of phyla.</title>
        <authorList>
            <person name="Brown C.T."/>
            <person name="Hug L.A."/>
            <person name="Thomas B.C."/>
            <person name="Sharon I."/>
            <person name="Castelle C.J."/>
            <person name="Singh A."/>
            <person name="Wilkins M.J."/>
            <person name="Williams K.H."/>
            <person name="Banfield J.F."/>
        </authorList>
    </citation>
    <scope>NUCLEOTIDE SEQUENCE [LARGE SCALE GENOMIC DNA]</scope>
</reference>
<evidence type="ECO:0000256" key="1">
    <source>
        <dbReference type="ARBA" id="ARBA00004202"/>
    </source>
</evidence>
<dbReference type="GO" id="GO:0005524">
    <property type="term" value="F:ATP binding"/>
    <property type="evidence" value="ECO:0007669"/>
    <property type="project" value="UniProtKB-UniRule"/>
</dbReference>
<evidence type="ECO:0000256" key="4">
    <source>
        <dbReference type="ARBA" id="ARBA00023065"/>
    </source>
</evidence>
<evidence type="ECO:0000259" key="11">
    <source>
        <dbReference type="Pfam" id="PF02823"/>
    </source>
</evidence>
<accession>A0A0G0X835</accession>
<dbReference type="PANTHER" id="PTHR13822">
    <property type="entry name" value="ATP SYNTHASE DELTA/EPSILON CHAIN"/>
    <property type="match status" value="1"/>
</dbReference>
<dbReference type="SUPFAM" id="SSF51344">
    <property type="entry name" value="Epsilon subunit of F1F0-ATP synthase N-terminal domain"/>
    <property type="match status" value="1"/>
</dbReference>
<dbReference type="NCBIfam" id="TIGR01216">
    <property type="entry name" value="ATP_synt_epsi"/>
    <property type="match status" value="1"/>
</dbReference>
<keyword evidence="8" id="KW-1003">Cell membrane</keyword>
<dbReference type="GO" id="GO:0005886">
    <property type="term" value="C:plasma membrane"/>
    <property type="evidence" value="ECO:0007669"/>
    <property type="project" value="UniProtKB-SubCell"/>
</dbReference>
<dbReference type="GO" id="GO:0045259">
    <property type="term" value="C:proton-transporting ATP synthase complex"/>
    <property type="evidence" value="ECO:0007669"/>
    <property type="project" value="UniProtKB-KW"/>
</dbReference>
<dbReference type="Pfam" id="PF02823">
    <property type="entry name" value="ATP-synt_DE_N"/>
    <property type="match status" value="1"/>
</dbReference>
<keyword evidence="4 8" id="KW-0406">Ion transport</keyword>
<comment type="function">
    <text evidence="8">Produces ATP from ADP in the presence of a proton gradient across the membrane.</text>
</comment>
<name>A0A0G0X835_9BACT</name>
<dbReference type="InterPro" id="IPR001469">
    <property type="entry name" value="ATP_synth_F1_dsu/esu"/>
</dbReference>
<dbReference type="InterPro" id="IPR020547">
    <property type="entry name" value="ATP_synth_F1_esu_C"/>
</dbReference>
<dbReference type="SUPFAM" id="SSF46604">
    <property type="entry name" value="Epsilon subunit of F1F0-ATP synthase C-terminal domain"/>
    <property type="match status" value="1"/>
</dbReference>
<dbReference type="Proteomes" id="UP000034601">
    <property type="component" value="Unassembled WGS sequence"/>
</dbReference>
<evidence type="ECO:0000256" key="7">
    <source>
        <dbReference type="ARBA" id="ARBA00023310"/>
    </source>
</evidence>
<dbReference type="HAMAP" id="MF_00530">
    <property type="entry name" value="ATP_synth_epsil_bac"/>
    <property type="match status" value="1"/>
</dbReference>
<evidence type="ECO:0000256" key="6">
    <source>
        <dbReference type="ARBA" id="ARBA00023196"/>
    </source>
</evidence>
<evidence type="ECO:0000256" key="3">
    <source>
        <dbReference type="ARBA" id="ARBA00022448"/>
    </source>
</evidence>
<sequence>MSQLHLKIVTPEKEIYDGDVDMVTVTTPDGEIGLLPHHVNLMTQIIPGELRIKIGDKVSYMVTGSGLLQMVNNTLIIATDLAEKPEEIDEKAVEEAKKRAEAALEQTLTDEEYAVSLATVEKALAQLKVKRRHHIH</sequence>
<evidence type="ECO:0000256" key="5">
    <source>
        <dbReference type="ARBA" id="ARBA00023136"/>
    </source>
</evidence>
<protein>
    <recommendedName>
        <fullName evidence="8">ATP synthase epsilon chain</fullName>
    </recommendedName>
    <alternativeName>
        <fullName evidence="8">ATP synthase F1 sector epsilon subunit</fullName>
    </alternativeName>
    <alternativeName>
        <fullName evidence="8">F-ATPase epsilon subunit</fullName>
    </alternativeName>
</protein>
<keyword evidence="6 8" id="KW-0139">CF(1)</keyword>
<dbReference type="Pfam" id="PF00401">
    <property type="entry name" value="ATP-synt_DE"/>
    <property type="match status" value="1"/>
</dbReference>
<evidence type="ECO:0000259" key="10">
    <source>
        <dbReference type="Pfam" id="PF00401"/>
    </source>
</evidence>
<keyword evidence="3 8" id="KW-0813">Transport</keyword>
<evidence type="ECO:0000313" key="12">
    <source>
        <dbReference type="EMBL" id="KKR83812.1"/>
    </source>
</evidence>
<comment type="similarity">
    <text evidence="2 8 9">Belongs to the ATPase epsilon chain family.</text>
</comment>
<evidence type="ECO:0000313" key="13">
    <source>
        <dbReference type="Proteomes" id="UP000034601"/>
    </source>
</evidence>
<dbReference type="InterPro" id="IPR020546">
    <property type="entry name" value="ATP_synth_F1_dsu/esu_N"/>
</dbReference>
<dbReference type="AlphaFoldDB" id="A0A0G0X835"/>
<proteinExistence type="inferred from homology"/>
<comment type="subcellular location">
    <subcellularLocation>
        <location evidence="1 8">Cell membrane</location>
        <topology evidence="1 8">Peripheral membrane protein</topology>
    </subcellularLocation>
</comment>
<dbReference type="PANTHER" id="PTHR13822:SF10">
    <property type="entry name" value="ATP SYNTHASE EPSILON CHAIN, CHLOROPLASTIC"/>
    <property type="match status" value="1"/>
</dbReference>
<feature type="domain" description="ATP synthase F1 complex delta/epsilon subunit N-terminal" evidence="11">
    <location>
        <begin position="4"/>
        <end position="80"/>
    </location>
</feature>
<dbReference type="CDD" id="cd12152">
    <property type="entry name" value="F1-ATPase_delta"/>
    <property type="match status" value="1"/>
</dbReference>